<proteinExistence type="predicted"/>
<dbReference type="EMBL" id="JPOS01000101">
    <property type="protein sequence ID" value="KGE84885.1"/>
    <property type="molecule type" value="Genomic_DNA"/>
</dbReference>
<dbReference type="Proteomes" id="UP000029736">
    <property type="component" value="Unassembled WGS sequence"/>
</dbReference>
<keyword evidence="4" id="KW-1185">Reference proteome</keyword>
<feature type="repeat" description="TPR" evidence="1">
    <location>
        <begin position="81"/>
        <end position="114"/>
    </location>
</feature>
<accession>A0A098RYA3</accession>
<comment type="caution">
    <text evidence="3">The sequence shown here is derived from an EMBL/GenBank/DDBJ whole genome shotgun (WGS) entry which is preliminary data.</text>
</comment>
<dbReference type="InterPro" id="IPR019734">
    <property type="entry name" value="TPR_rpt"/>
</dbReference>
<reference evidence="3 4" key="1">
    <citation type="journal article" date="2014" name="Int. J. Syst. Evol. Microbiol.">
        <title>Phaeodactylibacter xiamenensis gen. nov., sp. nov., a member of the family Saprospiraceae isolated from the marine alga Phaeodactylum tricornutum.</title>
        <authorList>
            <person name="Chen Z.Jr."/>
            <person name="Lei X."/>
            <person name="Lai Q."/>
            <person name="Li Y."/>
            <person name="Zhang B."/>
            <person name="Zhang J."/>
            <person name="Zhang H."/>
            <person name="Yang L."/>
            <person name="Zheng W."/>
            <person name="Tian Y."/>
            <person name="Yu Z."/>
            <person name="Xu H.Jr."/>
            <person name="Zheng T."/>
        </authorList>
    </citation>
    <scope>NUCLEOTIDE SEQUENCE [LARGE SCALE GENOMIC DNA]</scope>
    <source>
        <strain evidence="3 4">KD52</strain>
    </source>
</reference>
<feature type="signal peptide" evidence="2">
    <location>
        <begin position="1"/>
        <end position="23"/>
    </location>
</feature>
<evidence type="ECO:0000256" key="2">
    <source>
        <dbReference type="SAM" id="SignalP"/>
    </source>
</evidence>
<dbReference type="SMART" id="SM00028">
    <property type="entry name" value="TPR"/>
    <property type="match status" value="3"/>
</dbReference>
<dbReference type="OrthoDB" id="1492648at2"/>
<organism evidence="3 4">
    <name type="scientific">Phaeodactylibacter xiamenensis</name>
    <dbReference type="NCBI Taxonomy" id="1524460"/>
    <lineage>
        <taxon>Bacteria</taxon>
        <taxon>Pseudomonadati</taxon>
        <taxon>Bacteroidota</taxon>
        <taxon>Saprospiria</taxon>
        <taxon>Saprospirales</taxon>
        <taxon>Haliscomenobacteraceae</taxon>
        <taxon>Phaeodactylibacter</taxon>
    </lineage>
</organism>
<protein>
    <recommendedName>
        <fullName evidence="5">Tetratricopeptide repeat protein</fullName>
    </recommendedName>
</protein>
<keyword evidence="2" id="KW-0732">Signal</keyword>
<evidence type="ECO:0008006" key="5">
    <source>
        <dbReference type="Google" id="ProtNLM"/>
    </source>
</evidence>
<dbReference type="PROSITE" id="PS50005">
    <property type="entry name" value="TPR"/>
    <property type="match status" value="1"/>
</dbReference>
<sequence length="270" mass="29072">MKRTIILAGVFAIFGLFTNTLNAQEEEQTASAASLYNDGLAKLKAKEYDAAFELMGQALETADSSSETDIKVMQLAKKNGAIAAYYVGTNARKADDHEKALEAYQQGLDYNPGFYANYIGKAQALEGMDMMAKAVGAYQTAGVACEKAGKADKAEQMNSKAENMVAVAWGYKDWALVKDMAAAYLEGGESADVHYYLSDALLSDGSKDDALMHAEKAIELAADGADKYLMQKAEILKSKGDTAGSIEAYKMITDSKYVERAKYEIGQLGG</sequence>
<evidence type="ECO:0000313" key="4">
    <source>
        <dbReference type="Proteomes" id="UP000029736"/>
    </source>
</evidence>
<dbReference type="InterPro" id="IPR011990">
    <property type="entry name" value="TPR-like_helical_dom_sf"/>
</dbReference>
<dbReference type="RefSeq" id="WP_152605300.1">
    <property type="nucleotide sequence ID" value="NZ_JBKAGJ010000033.1"/>
</dbReference>
<dbReference type="AlphaFoldDB" id="A0A098RYA3"/>
<feature type="chain" id="PRO_5001939565" description="Tetratricopeptide repeat protein" evidence="2">
    <location>
        <begin position="24"/>
        <end position="270"/>
    </location>
</feature>
<keyword evidence="1" id="KW-0802">TPR repeat</keyword>
<gene>
    <name evidence="3" type="ORF">IX84_30965</name>
</gene>
<dbReference type="Gene3D" id="1.25.40.10">
    <property type="entry name" value="Tetratricopeptide repeat domain"/>
    <property type="match status" value="2"/>
</dbReference>
<evidence type="ECO:0000256" key="1">
    <source>
        <dbReference type="PROSITE-ProRule" id="PRU00339"/>
    </source>
</evidence>
<name>A0A098RYA3_9BACT</name>
<dbReference type="SUPFAM" id="SSF48452">
    <property type="entry name" value="TPR-like"/>
    <property type="match status" value="1"/>
</dbReference>
<evidence type="ECO:0000313" key="3">
    <source>
        <dbReference type="EMBL" id="KGE84885.1"/>
    </source>
</evidence>